<evidence type="ECO:0000313" key="7">
    <source>
        <dbReference type="EMBL" id="CAA6798714.1"/>
    </source>
</evidence>
<dbReference type="PANTHER" id="PTHR36118:SF1">
    <property type="entry name" value="ION-TRANSLOCATING OXIDOREDUCTASE COMPLEX SUBUNIT G"/>
    <property type="match status" value="1"/>
</dbReference>
<dbReference type="EMBL" id="CACVAP010000011">
    <property type="protein sequence ID" value="CAA6798714.1"/>
    <property type="molecule type" value="Genomic_DNA"/>
</dbReference>
<name>A0A6S6S328_9BACT</name>
<protein>
    <recommendedName>
        <fullName evidence="6">FMN-binding domain-containing protein</fullName>
    </recommendedName>
</protein>
<dbReference type="GO" id="GO:0010181">
    <property type="term" value="F:FMN binding"/>
    <property type="evidence" value="ECO:0007669"/>
    <property type="project" value="InterPro"/>
</dbReference>
<dbReference type="Pfam" id="PF04205">
    <property type="entry name" value="FMN_bind"/>
    <property type="match status" value="1"/>
</dbReference>
<reference evidence="7" key="1">
    <citation type="submission" date="2020-01" db="EMBL/GenBank/DDBJ databases">
        <authorList>
            <person name="Meier V. D."/>
            <person name="Meier V D."/>
        </authorList>
    </citation>
    <scope>NUCLEOTIDE SEQUENCE</scope>
    <source>
        <strain evidence="7">HLG_WM_MAG_06</strain>
    </source>
</reference>
<feature type="domain" description="FMN-binding" evidence="6">
    <location>
        <begin position="100"/>
        <end position="166"/>
    </location>
</feature>
<evidence type="ECO:0000259" key="6">
    <source>
        <dbReference type="Pfam" id="PF04205"/>
    </source>
</evidence>
<keyword evidence="1" id="KW-0813">Transport</keyword>
<keyword evidence="3" id="KW-0285">Flavoprotein</keyword>
<dbReference type="GO" id="GO:0022900">
    <property type="term" value="P:electron transport chain"/>
    <property type="evidence" value="ECO:0007669"/>
    <property type="project" value="InterPro"/>
</dbReference>
<keyword evidence="5" id="KW-0249">Electron transport</keyword>
<organism evidence="7">
    <name type="scientific">uncultured Sulfurovum sp</name>
    <dbReference type="NCBI Taxonomy" id="269237"/>
    <lineage>
        <taxon>Bacteria</taxon>
        <taxon>Pseudomonadati</taxon>
        <taxon>Campylobacterota</taxon>
        <taxon>Epsilonproteobacteria</taxon>
        <taxon>Campylobacterales</taxon>
        <taxon>Sulfurovaceae</taxon>
        <taxon>Sulfurovum</taxon>
        <taxon>environmental samples</taxon>
    </lineage>
</organism>
<evidence type="ECO:0000256" key="4">
    <source>
        <dbReference type="ARBA" id="ARBA00022643"/>
    </source>
</evidence>
<keyword evidence="2" id="KW-0597">Phosphoprotein</keyword>
<keyword evidence="4" id="KW-0288">FMN</keyword>
<evidence type="ECO:0000256" key="1">
    <source>
        <dbReference type="ARBA" id="ARBA00022448"/>
    </source>
</evidence>
<accession>A0A6S6S328</accession>
<dbReference type="PANTHER" id="PTHR36118">
    <property type="entry name" value="ION-TRANSLOCATING OXIDOREDUCTASE COMPLEX SUBUNIT G"/>
    <property type="match status" value="1"/>
</dbReference>
<dbReference type="InterPro" id="IPR010209">
    <property type="entry name" value="Ion_transpt_RnfG/RsxG"/>
</dbReference>
<dbReference type="InterPro" id="IPR007329">
    <property type="entry name" value="FMN-bd"/>
</dbReference>
<evidence type="ECO:0000256" key="2">
    <source>
        <dbReference type="ARBA" id="ARBA00022553"/>
    </source>
</evidence>
<dbReference type="AlphaFoldDB" id="A0A6S6S328"/>
<gene>
    <name evidence="7" type="ORF">HELGO_WM2243</name>
</gene>
<proteinExistence type="predicted"/>
<evidence type="ECO:0000256" key="5">
    <source>
        <dbReference type="ARBA" id="ARBA00022982"/>
    </source>
</evidence>
<evidence type="ECO:0000256" key="3">
    <source>
        <dbReference type="ARBA" id="ARBA00022630"/>
    </source>
</evidence>
<dbReference type="GO" id="GO:0005886">
    <property type="term" value="C:plasma membrane"/>
    <property type="evidence" value="ECO:0007669"/>
    <property type="project" value="InterPro"/>
</dbReference>
<dbReference type="GO" id="GO:0009055">
    <property type="term" value="F:electron transfer activity"/>
    <property type="evidence" value="ECO:0007669"/>
    <property type="project" value="InterPro"/>
</dbReference>
<sequence>MIKKITLIFTILTSMLFSQEKISIDELLKSNFDNLDIKIEKKSLILTKEDVKNIQTLANTKVGSKIVRYYKVTKNEEILGNAILLKQRIRTKNAAILYIVDANKSMLSTEIVSFKEPSEYKPNKEWTEVLNGKTSEDTLMAGKDIPTISGATLSARAISDAARLALAIVEQKL</sequence>